<dbReference type="EMBL" id="AC136228">
    <property type="protein sequence ID" value="AAU44299.1"/>
    <property type="molecule type" value="Genomic_DNA"/>
</dbReference>
<proteinExistence type="predicted"/>
<name>Q65WV3_ORYSJ</name>
<dbReference type="AlphaFoldDB" id="Q65WV3"/>
<reference evidence="2" key="1">
    <citation type="journal article" date="2005" name="Nature">
        <title>The map-based sequence of the rice genome.</title>
        <authorList>
            <consortium name="International rice genome sequencing project (IRGSP)"/>
            <person name="Matsumoto T."/>
            <person name="Wu J."/>
            <person name="Kanamori H."/>
            <person name="Katayose Y."/>
            <person name="Fujisawa M."/>
            <person name="Namiki N."/>
            <person name="Mizuno H."/>
            <person name="Yamamoto K."/>
            <person name="Antonio B.A."/>
            <person name="Baba T."/>
            <person name="Sakata K."/>
            <person name="Nagamura Y."/>
            <person name="Aoki H."/>
            <person name="Arikawa K."/>
            <person name="Arita K."/>
            <person name="Bito T."/>
            <person name="Chiden Y."/>
            <person name="Fujitsuka N."/>
            <person name="Fukunaka R."/>
            <person name="Hamada M."/>
            <person name="Harada C."/>
            <person name="Hayashi A."/>
            <person name="Hijishita S."/>
            <person name="Honda M."/>
            <person name="Hosokawa S."/>
            <person name="Ichikawa Y."/>
            <person name="Idonuma A."/>
            <person name="Iijima M."/>
            <person name="Ikeda M."/>
            <person name="Ikeno M."/>
            <person name="Ito K."/>
            <person name="Ito S."/>
            <person name="Ito T."/>
            <person name="Ito Y."/>
            <person name="Ito Y."/>
            <person name="Iwabuchi A."/>
            <person name="Kamiya K."/>
            <person name="Karasawa W."/>
            <person name="Kurita K."/>
            <person name="Katagiri S."/>
            <person name="Kikuta A."/>
            <person name="Kobayashi H."/>
            <person name="Kobayashi N."/>
            <person name="Machita K."/>
            <person name="Maehara T."/>
            <person name="Masukawa M."/>
            <person name="Mizubayashi T."/>
            <person name="Mukai Y."/>
            <person name="Nagasaki H."/>
            <person name="Nagata Y."/>
            <person name="Naito S."/>
            <person name="Nakashima M."/>
            <person name="Nakama Y."/>
            <person name="Nakamichi Y."/>
            <person name="Nakamura M."/>
            <person name="Meguro A."/>
            <person name="Negishi M."/>
            <person name="Ohta I."/>
            <person name="Ohta T."/>
            <person name="Okamoto M."/>
            <person name="Ono N."/>
            <person name="Saji S."/>
            <person name="Sakaguchi M."/>
            <person name="Sakai K."/>
            <person name="Shibata M."/>
            <person name="Shimokawa T."/>
            <person name="Song J."/>
            <person name="Takazaki Y."/>
            <person name="Terasawa K."/>
            <person name="Tsugane M."/>
            <person name="Tsuji K."/>
            <person name="Ueda S."/>
            <person name="Waki K."/>
            <person name="Yamagata H."/>
            <person name="Yamamoto M."/>
            <person name="Yamamoto S."/>
            <person name="Yamane H."/>
            <person name="Yoshiki S."/>
            <person name="Yoshihara R."/>
            <person name="Yukawa K."/>
            <person name="Zhong H."/>
            <person name="Yano M."/>
            <person name="Yuan Q."/>
            <person name="Ouyang S."/>
            <person name="Liu J."/>
            <person name="Jones K.M."/>
            <person name="Gansberger K."/>
            <person name="Moffat K."/>
            <person name="Hill J."/>
            <person name="Bera J."/>
            <person name="Fadrosh D."/>
            <person name="Jin S."/>
            <person name="Johri S."/>
            <person name="Kim M."/>
            <person name="Overton L."/>
            <person name="Reardon M."/>
            <person name="Tsitrin T."/>
            <person name="Vuong H."/>
            <person name="Weaver B."/>
            <person name="Ciecko A."/>
            <person name="Tallon L."/>
            <person name="Jackson J."/>
            <person name="Pai G."/>
            <person name="Aken S.V."/>
            <person name="Utterback T."/>
            <person name="Reidmuller S."/>
            <person name="Feldblyum T."/>
            <person name="Hsiao J."/>
            <person name="Zismann V."/>
            <person name="Iobst S."/>
            <person name="de Vazeille A.R."/>
            <person name="Buell C.R."/>
            <person name="Ying K."/>
            <person name="Li Y."/>
            <person name="Lu T."/>
            <person name="Huang Y."/>
            <person name="Zhao Q."/>
            <person name="Feng Q."/>
            <person name="Zhang L."/>
            <person name="Zhu J."/>
            <person name="Weng Q."/>
            <person name="Mu J."/>
            <person name="Lu Y."/>
            <person name="Fan D."/>
            <person name="Liu Y."/>
            <person name="Guan J."/>
            <person name="Zhang Y."/>
            <person name="Yu S."/>
            <person name="Liu X."/>
            <person name="Zhang Y."/>
            <person name="Hong G."/>
            <person name="Han B."/>
            <person name="Choisne N."/>
            <person name="Demange N."/>
            <person name="Orjeda G."/>
            <person name="Samain S."/>
            <person name="Cattolico L."/>
            <person name="Pelletier E."/>
            <person name="Couloux A."/>
            <person name="Segurens B."/>
            <person name="Wincker P."/>
            <person name="D'Hont A."/>
            <person name="Scarpelli C."/>
            <person name="Weissenbach J."/>
            <person name="Salanoubat M."/>
            <person name="Quetier F."/>
            <person name="Yu Y."/>
            <person name="Kim H.R."/>
            <person name="Rambo T."/>
            <person name="Currie J."/>
            <person name="Collura K."/>
            <person name="Luo M."/>
            <person name="Yang T."/>
            <person name="Ammiraju J.S.S."/>
            <person name="Engler F."/>
            <person name="Soderlund C."/>
            <person name="Wing R.A."/>
            <person name="Palmer L.E."/>
            <person name="de la Bastide M."/>
            <person name="Spiegel L."/>
            <person name="Nascimento L."/>
            <person name="Zutavern T."/>
            <person name="O'Shaughnessy A."/>
            <person name="Dike S."/>
            <person name="Dedhia N."/>
            <person name="Preston R."/>
            <person name="Balija V."/>
            <person name="McCombie W.R."/>
            <person name="Chow T."/>
            <person name="Chen H."/>
            <person name="Chung M."/>
            <person name="Chen C."/>
            <person name="Shaw J."/>
            <person name="Wu H."/>
            <person name="Hsiao K."/>
            <person name="Chao Y."/>
            <person name="Chu M."/>
            <person name="Cheng C."/>
            <person name="Hour A."/>
            <person name="Lee P."/>
            <person name="Lin S."/>
            <person name="Lin Y."/>
            <person name="Liou J."/>
            <person name="Liu S."/>
            <person name="Hsing Y."/>
            <person name="Raghuvanshi S."/>
            <person name="Mohanty A."/>
            <person name="Bharti A.K."/>
            <person name="Gaur A."/>
            <person name="Gupta V."/>
            <person name="Kumar D."/>
            <person name="Ravi V."/>
            <person name="Vij S."/>
            <person name="Kapur A."/>
            <person name="Khurana P."/>
            <person name="Khurana P."/>
            <person name="Khurana J.P."/>
            <person name="Tyagi A.K."/>
            <person name="Gaikwad K."/>
            <person name="Singh A."/>
            <person name="Dalal V."/>
            <person name="Srivastava S."/>
            <person name="Dixit A."/>
            <person name="Pal A.K."/>
            <person name="Ghazi I.A."/>
            <person name="Yadav M."/>
            <person name="Pandit A."/>
            <person name="Bhargava A."/>
            <person name="Sureshbabu K."/>
            <person name="Batra K."/>
            <person name="Sharma T.R."/>
            <person name="Mohapatra T."/>
            <person name="Singh N.K."/>
            <person name="Messing J."/>
            <person name="Nelson A.B."/>
            <person name="Fuks G."/>
            <person name="Kavchok S."/>
            <person name="Keizer G."/>
            <person name="Linton E."/>
            <person name="Llaca V."/>
            <person name="Song R."/>
            <person name="Tanyolac B."/>
            <person name="Young S."/>
            <person name="Ho-Il K."/>
            <person name="Hahn J.H."/>
            <person name="Sangsakoo G."/>
            <person name="Vanavichit A."/>
            <person name="de Mattos Luiz.A.T."/>
            <person name="Zimmer P.D."/>
            <person name="Malone G."/>
            <person name="Dellagostin O."/>
            <person name="de Oliveira A.C."/>
            <person name="Bevan M."/>
            <person name="Bancroft I."/>
            <person name="Minx P."/>
            <person name="Cordum H."/>
            <person name="Wilson R."/>
            <person name="Cheng Z."/>
            <person name="Jin W."/>
            <person name="Jiang J."/>
            <person name="Leong S.A."/>
            <person name="Iwama H."/>
            <person name="Gojobori T."/>
            <person name="Itoh T."/>
            <person name="Niimura Y."/>
            <person name="Fujii Y."/>
            <person name="Habara T."/>
            <person name="Sakai H."/>
            <person name="Sato Y."/>
            <person name="Wilson G."/>
            <person name="Kumar K."/>
            <person name="McCouch S."/>
            <person name="Juretic N."/>
            <person name="Hoen D."/>
            <person name="Wright S."/>
            <person name="Bruskiewich R."/>
            <person name="Bureau T."/>
            <person name="Miyao A."/>
            <person name="Hirochika H."/>
            <person name="Nishikawa T."/>
            <person name="Kadowaki K."/>
            <person name="Sugiura M."/>
            <person name="Burr B."/>
            <person name="Sasaki T."/>
        </authorList>
    </citation>
    <scope>NUCLEOTIDE SEQUENCE [LARGE SCALE GENOMIC DNA]</scope>
    <source>
        <strain evidence="2">cv. Nipponbare</strain>
    </source>
</reference>
<sequence>MRFPECLRQRRSDLIYVLRFQVLQASHLLPDLCQHFESASIVRIFSTRKLHSMFQKLSLGSVLYHLCPHHLRVHLQQQ</sequence>
<organism evidence="1 2">
    <name type="scientific">Oryza sativa subsp. japonica</name>
    <name type="common">Rice</name>
    <dbReference type="NCBI Taxonomy" id="39947"/>
    <lineage>
        <taxon>Eukaryota</taxon>
        <taxon>Viridiplantae</taxon>
        <taxon>Streptophyta</taxon>
        <taxon>Embryophyta</taxon>
        <taxon>Tracheophyta</taxon>
        <taxon>Spermatophyta</taxon>
        <taxon>Magnoliopsida</taxon>
        <taxon>Liliopsida</taxon>
        <taxon>Poales</taxon>
        <taxon>Poaceae</taxon>
        <taxon>BOP clade</taxon>
        <taxon>Oryzoideae</taxon>
        <taxon>Oryzeae</taxon>
        <taxon>Oryzinae</taxon>
        <taxon>Oryza</taxon>
        <taxon>Oryza sativa</taxon>
    </lineage>
</organism>
<dbReference type="Proteomes" id="UP000000763">
    <property type="component" value="Chromosome 5"/>
</dbReference>
<accession>Q65WV3</accession>
<reference evidence="2" key="2">
    <citation type="journal article" date="2008" name="Nucleic Acids Res.">
        <title>The rice annotation project database (RAP-DB): 2008 update.</title>
        <authorList>
            <consortium name="The rice annotation project (RAP)"/>
        </authorList>
    </citation>
    <scope>GENOME REANNOTATION</scope>
    <source>
        <strain evidence="2">cv. Nipponbare</strain>
    </source>
</reference>
<protein>
    <submittedName>
        <fullName evidence="1">Uncharacterized protein</fullName>
    </submittedName>
</protein>
<evidence type="ECO:0000313" key="2">
    <source>
        <dbReference type="Proteomes" id="UP000000763"/>
    </source>
</evidence>
<gene>
    <name evidence="1" type="ORF">P0672D07.4</name>
</gene>
<evidence type="ECO:0000313" key="1">
    <source>
        <dbReference type="EMBL" id="AAU44299.1"/>
    </source>
</evidence>